<organism evidence="4">
    <name type="scientific">uncultured Thermomicrobiales bacterium</name>
    <dbReference type="NCBI Taxonomy" id="1645740"/>
    <lineage>
        <taxon>Bacteria</taxon>
        <taxon>Pseudomonadati</taxon>
        <taxon>Thermomicrobiota</taxon>
        <taxon>Thermomicrobia</taxon>
        <taxon>Thermomicrobiales</taxon>
        <taxon>environmental samples</taxon>
    </lineage>
</organism>
<feature type="compositionally biased region" description="Pro residues" evidence="3">
    <location>
        <begin position="240"/>
        <end position="249"/>
    </location>
</feature>
<dbReference type="GO" id="GO:0016705">
    <property type="term" value="F:oxidoreductase activity, acting on paired donors, with incorporation or reduction of molecular oxygen"/>
    <property type="evidence" value="ECO:0007669"/>
    <property type="project" value="InterPro"/>
</dbReference>
<accession>A0A6J4U9C3</accession>
<keyword evidence="2" id="KW-0479">Metal-binding</keyword>
<name>A0A6J4U9C3_9BACT</name>
<sequence>MPFAHLKHAVAAATHPDPYPFYTRLRSCPPLGRDDGLGMRLAADAATVAAVLTDHRCRVRPPAEPVPTVLAGSVAGGVFRRLVRMIDGEAHASGRRAVVAALAMLDPASVGAGGRRRATVLLAERGAGGPGWLTGFALDLPAFVVGGLLGIAEGALPATARAVEAFARCLAPGSTSEEIALGKVAAERLAGEVRAILDRGEPGGLLAALLAARLTAGGRCPTPDPESVPHRTSVHDPDPGPEPAGPPAPDPAWVVANAIGLLVQAYEATAGLVLNGLRVLALDPALRAAVAADPGLLGPLLAEVLRFDPPVQNTRRFVAEAGEMAGQPVSPGDTILVLLAAAGRDPAANPDPNRFDLHRGERRLFAFGAGSHECPGQGVALAVAEAAVRAVLESGVGLERLAEPRSFRRSANTRLPLWP</sequence>
<gene>
    <name evidence="4" type="ORF">AVDCRST_MAG59-1089</name>
</gene>
<evidence type="ECO:0000313" key="4">
    <source>
        <dbReference type="EMBL" id="CAA9543860.1"/>
    </source>
</evidence>
<dbReference type="PANTHER" id="PTHR46696:SF1">
    <property type="entry name" value="CYTOCHROME P450 YJIB-RELATED"/>
    <property type="match status" value="1"/>
</dbReference>
<dbReference type="GO" id="GO:0005506">
    <property type="term" value="F:iron ion binding"/>
    <property type="evidence" value="ECO:0007669"/>
    <property type="project" value="InterPro"/>
</dbReference>
<dbReference type="GO" id="GO:0020037">
    <property type="term" value="F:heme binding"/>
    <property type="evidence" value="ECO:0007669"/>
    <property type="project" value="InterPro"/>
</dbReference>
<dbReference type="Gene3D" id="1.10.630.10">
    <property type="entry name" value="Cytochrome P450"/>
    <property type="match status" value="1"/>
</dbReference>
<dbReference type="InterPro" id="IPR001128">
    <property type="entry name" value="Cyt_P450"/>
</dbReference>
<reference evidence="4" key="1">
    <citation type="submission" date="2020-02" db="EMBL/GenBank/DDBJ databases">
        <authorList>
            <person name="Meier V. D."/>
        </authorList>
    </citation>
    <scope>NUCLEOTIDE SEQUENCE</scope>
    <source>
        <strain evidence="4">AVDCRST_MAG59</strain>
    </source>
</reference>
<dbReference type="GO" id="GO:0004497">
    <property type="term" value="F:monooxygenase activity"/>
    <property type="evidence" value="ECO:0007669"/>
    <property type="project" value="UniProtKB-KW"/>
</dbReference>
<evidence type="ECO:0008006" key="5">
    <source>
        <dbReference type="Google" id="ProtNLM"/>
    </source>
</evidence>
<proteinExistence type="inferred from homology"/>
<comment type="similarity">
    <text evidence="1 2">Belongs to the cytochrome P450 family.</text>
</comment>
<dbReference type="InterPro" id="IPR017972">
    <property type="entry name" value="Cyt_P450_CS"/>
</dbReference>
<dbReference type="PRINTS" id="PR00359">
    <property type="entry name" value="BP450"/>
</dbReference>
<evidence type="ECO:0000256" key="3">
    <source>
        <dbReference type="SAM" id="MobiDB-lite"/>
    </source>
</evidence>
<dbReference type="PROSITE" id="PS00086">
    <property type="entry name" value="CYTOCHROME_P450"/>
    <property type="match status" value="1"/>
</dbReference>
<dbReference type="EMBL" id="CADCWF010000064">
    <property type="protein sequence ID" value="CAA9543860.1"/>
    <property type="molecule type" value="Genomic_DNA"/>
</dbReference>
<dbReference type="InterPro" id="IPR002397">
    <property type="entry name" value="Cyt_P450_B"/>
</dbReference>
<keyword evidence="2" id="KW-0408">Iron</keyword>
<keyword evidence="2" id="KW-0560">Oxidoreductase</keyword>
<dbReference type="PANTHER" id="PTHR46696">
    <property type="entry name" value="P450, PUTATIVE (EUROFUNG)-RELATED"/>
    <property type="match status" value="1"/>
</dbReference>
<keyword evidence="2" id="KW-0349">Heme</keyword>
<evidence type="ECO:0000256" key="1">
    <source>
        <dbReference type="ARBA" id="ARBA00010617"/>
    </source>
</evidence>
<protein>
    <recommendedName>
        <fullName evidence="5">Cytochrome P450 hydroxylase</fullName>
    </recommendedName>
</protein>
<evidence type="ECO:0000256" key="2">
    <source>
        <dbReference type="RuleBase" id="RU000461"/>
    </source>
</evidence>
<feature type="compositionally biased region" description="Basic and acidic residues" evidence="3">
    <location>
        <begin position="227"/>
        <end position="238"/>
    </location>
</feature>
<dbReference type="SUPFAM" id="SSF48264">
    <property type="entry name" value="Cytochrome P450"/>
    <property type="match status" value="1"/>
</dbReference>
<dbReference type="InterPro" id="IPR036396">
    <property type="entry name" value="Cyt_P450_sf"/>
</dbReference>
<dbReference type="AlphaFoldDB" id="A0A6J4U9C3"/>
<keyword evidence="2" id="KW-0503">Monooxygenase</keyword>
<dbReference type="Pfam" id="PF00067">
    <property type="entry name" value="p450"/>
    <property type="match status" value="1"/>
</dbReference>
<feature type="region of interest" description="Disordered" evidence="3">
    <location>
        <begin position="220"/>
        <end position="249"/>
    </location>
</feature>